<evidence type="ECO:0000313" key="5">
    <source>
        <dbReference type="Proteomes" id="UP000663829"/>
    </source>
</evidence>
<dbReference type="Proteomes" id="UP000677228">
    <property type="component" value="Unassembled WGS sequence"/>
</dbReference>
<evidence type="ECO:0000313" key="1">
    <source>
        <dbReference type="EMBL" id="CAF0967875.1"/>
    </source>
</evidence>
<protein>
    <submittedName>
        <fullName evidence="2">Uncharacterized protein</fullName>
    </submittedName>
</protein>
<name>A0A815UZS3_9BILA</name>
<evidence type="ECO:0000313" key="4">
    <source>
        <dbReference type="EMBL" id="CAF4380377.1"/>
    </source>
</evidence>
<organism evidence="2 5">
    <name type="scientific">Didymodactylos carnosus</name>
    <dbReference type="NCBI Taxonomy" id="1234261"/>
    <lineage>
        <taxon>Eukaryota</taxon>
        <taxon>Metazoa</taxon>
        <taxon>Spiralia</taxon>
        <taxon>Gnathifera</taxon>
        <taxon>Rotifera</taxon>
        <taxon>Eurotatoria</taxon>
        <taxon>Bdelloidea</taxon>
        <taxon>Philodinida</taxon>
        <taxon>Philodinidae</taxon>
        <taxon>Didymodactylos</taxon>
    </lineage>
</organism>
<reference evidence="2" key="1">
    <citation type="submission" date="2021-02" db="EMBL/GenBank/DDBJ databases">
        <authorList>
            <person name="Nowell W R."/>
        </authorList>
    </citation>
    <scope>NUCLEOTIDE SEQUENCE</scope>
</reference>
<dbReference type="AlphaFoldDB" id="A0A815UZS3"/>
<dbReference type="Proteomes" id="UP000682733">
    <property type="component" value="Unassembled WGS sequence"/>
</dbReference>
<dbReference type="Proteomes" id="UP000681722">
    <property type="component" value="Unassembled WGS sequence"/>
</dbReference>
<dbReference type="Proteomes" id="UP000663829">
    <property type="component" value="Unassembled WGS sequence"/>
</dbReference>
<comment type="caution">
    <text evidence="2">The sequence shown here is derived from an EMBL/GenBank/DDBJ whole genome shotgun (WGS) entry which is preliminary data.</text>
</comment>
<dbReference type="EMBL" id="CAJOBA010005308">
    <property type="protein sequence ID" value="CAF3739575.1"/>
    <property type="molecule type" value="Genomic_DNA"/>
</dbReference>
<dbReference type="EMBL" id="CAJOBC010089430">
    <property type="protein sequence ID" value="CAF4380377.1"/>
    <property type="molecule type" value="Genomic_DNA"/>
</dbReference>
<keyword evidence="5" id="KW-1185">Reference proteome</keyword>
<dbReference type="EMBL" id="CAJNOQ010023876">
    <property type="protein sequence ID" value="CAF1521011.1"/>
    <property type="molecule type" value="Genomic_DNA"/>
</dbReference>
<dbReference type="EMBL" id="CAJNOK010005302">
    <property type="protein sequence ID" value="CAF0967875.1"/>
    <property type="molecule type" value="Genomic_DNA"/>
</dbReference>
<proteinExistence type="predicted"/>
<accession>A0A815UZS3</accession>
<sequence>MSTKLTTKENLSIVTDKNHLENLKLNLEHKAMNRREIPLCVEEVLFKFAYSAADDVERAKIVLAAGCLADFELKTTLKSTRKLRVNMKMLINE</sequence>
<evidence type="ECO:0000313" key="3">
    <source>
        <dbReference type="EMBL" id="CAF3739575.1"/>
    </source>
</evidence>
<evidence type="ECO:0000313" key="2">
    <source>
        <dbReference type="EMBL" id="CAF1521011.1"/>
    </source>
</evidence>
<gene>
    <name evidence="2" type="ORF">GPM918_LOCUS37554</name>
    <name evidence="1" type="ORF">OVA965_LOCUS12944</name>
    <name evidence="4" type="ORF">SRO942_LOCUS38323</name>
    <name evidence="3" type="ORF">TMI583_LOCUS12948</name>
</gene>